<dbReference type="InterPro" id="IPR027941">
    <property type="entry name" value="PLAC9"/>
</dbReference>
<sequence>MHVTCALAVLLLLLEEGCLIDAEPVVSRPENMARSNWCSEHRTLHRRIDAVEEKVEKTIEHLYSEVKTLMDTMANPAWYPPADTSNPAIDIFEEDSR</sequence>
<evidence type="ECO:0000256" key="1">
    <source>
        <dbReference type="SAM" id="SignalP"/>
    </source>
</evidence>
<reference evidence="2" key="1">
    <citation type="journal article" date="2022" name="bioRxiv">
        <title>Sequencing and chromosome-scale assembly of the giantPleurodeles waltlgenome.</title>
        <authorList>
            <person name="Brown T."/>
            <person name="Elewa A."/>
            <person name="Iarovenko S."/>
            <person name="Subramanian E."/>
            <person name="Araus A.J."/>
            <person name="Petzold A."/>
            <person name="Susuki M."/>
            <person name="Suzuki K.-i.T."/>
            <person name="Hayashi T."/>
            <person name="Toyoda A."/>
            <person name="Oliveira C."/>
            <person name="Osipova E."/>
            <person name="Leigh N.D."/>
            <person name="Simon A."/>
            <person name="Yun M.H."/>
        </authorList>
    </citation>
    <scope>NUCLEOTIDE SEQUENCE</scope>
    <source>
        <strain evidence="2">20211129_DDA</strain>
        <tissue evidence="2">Liver</tissue>
    </source>
</reference>
<dbReference type="PANTHER" id="PTHR37355:SF1">
    <property type="entry name" value="PLACENTA-SPECIFIC PROTEIN 9"/>
    <property type="match status" value="1"/>
</dbReference>
<proteinExistence type="predicted"/>
<dbReference type="PANTHER" id="PTHR37355">
    <property type="entry name" value="PLACENTA-SPECIFIC PROTEIN 9"/>
    <property type="match status" value="1"/>
</dbReference>
<feature type="chain" id="PRO_5043428883" description="Placenta-specific protein 9" evidence="1">
    <location>
        <begin position="23"/>
        <end position="97"/>
    </location>
</feature>
<evidence type="ECO:0000313" key="3">
    <source>
        <dbReference type="Proteomes" id="UP001066276"/>
    </source>
</evidence>
<organism evidence="2 3">
    <name type="scientific">Pleurodeles waltl</name>
    <name type="common">Iberian ribbed newt</name>
    <dbReference type="NCBI Taxonomy" id="8319"/>
    <lineage>
        <taxon>Eukaryota</taxon>
        <taxon>Metazoa</taxon>
        <taxon>Chordata</taxon>
        <taxon>Craniata</taxon>
        <taxon>Vertebrata</taxon>
        <taxon>Euteleostomi</taxon>
        <taxon>Amphibia</taxon>
        <taxon>Batrachia</taxon>
        <taxon>Caudata</taxon>
        <taxon>Salamandroidea</taxon>
        <taxon>Salamandridae</taxon>
        <taxon>Pleurodelinae</taxon>
        <taxon>Pleurodeles</taxon>
    </lineage>
</organism>
<dbReference type="Pfam" id="PF15205">
    <property type="entry name" value="PLAC9"/>
    <property type="match status" value="1"/>
</dbReference>
<accession>A0AAV7QRC6</accession>
<dbReference type="Proteomes" id="UP001066276">
    <property type="component" value="Chromosome 6"/>
</dbReference>
<name>A0AAV7QRC6_PLEWA</name>
<evidence type="ECO:0008006" key="4">
    <source>
        <dbReference type="Google" id="ProtNLM"/>
    </source>
</evidence>
<dbReference type="EMBL" id="JANPWB010000010">
    <property type="protein sequence ID" value="KAJ1142344.1"/>
    <property type="molecule type" value="Genomic_DNA"/>
</dbReference>
<protein>
    <recommendedName>
        <fullName evidence="4">Placenta-specific protein 9</fullName>
    </recommendedName>
</protein>
<dbReference type="AlphaFoldDB" id="A0AAV7QRC6"/>
<keyword evidence="1" id="KW-0732">Signal</keyword>
<comment type="caution">
    <text evidence="2">The sequence shown here is derived from an EMBL/GenBank/DDBJ whole genome shotgun (WGS) entry which is preliminary data.</text>
</comment>
<evidence type="ECO:0000313" key="2">
    <source>
        <dbReference type="EMBL" id="KAJ1142344.1"/>
    </source>
</evidence>
<gene>
    <name evidence="2" type="ORF">NDU88_008670</name>
</gene>
<feature type="signal peptide" evidence="1">
    <location>
        <begin position="1"/>
        <end position="22"/>
    </location>
</feature>
<keyword evidence="3" id="KW-1185">Reference proteome</keyword>